<dbReference type="PANTHER" id="PTHR30305:SF3">
    <property type="entry name" value="PROTEIN YJDM"/>
    <property type="match status" value="1"/>
</dbReference>
<comment type="similarity">
    <text evidence="1">Belongs to the YjdM family.</text>
</comment>
<evidence type="ECO:0000256" key="1">
    <source>
        <dbReference type="ARBA" id="ARBA00009248"/>
    </source>
</evidence>
<keyword evidence="3" id="KW-0472">Membrane</keyword>
<accession>A0A7G2IR82</accession>
<dbReference type="InterPro" id="IPR013987">
    <property type="entry name" value="YjdM_N"/>
</dbReference>
<reference evidence="6 7" key="1">
    <citation type="submission" date="2013-10" db="EMBL/GenBank/DDBJ databases">
        <title>Antibiotic resistance diversity of beta-lactamase producers in the General Hospital Vienna.</title>
        <authorList>
            <person name="Barisic I."/>
            <person name="Mitteregger D."/>
            <person name="Hirschl A.M."/>
            <person name="Noehammer C."/>
            <person name="Wiesinger-Mayr H."/>
        </authorList>
    </citation>
    <scope>NUCLEOTIDE SEQUENCE [LARGE SCALE GENOMIC DNA]</scope>
    <source>
        <strain evidence="6 7">ISC11</strain>
    </source>
</reference>
<name>A0A7G2IR82_CITFR</name>
<dbReference type="FunFam" id="2.30.30.40:FF:000013">
    <property type="entry name" value="Alkylphosphonate utilization protein PhnA"/>
    <property type="match status" value="1"/>
</dbReference>
<dbReference type="Pfam" id="PF03831">
    <property type="entry name" value="YjdM"/>
    <property type="match status" value="1"/>
</dbReference>
<dbReference type="SUPFAM" id="SSF82057">
    <property type="entry name" value="Prokaryotic SH3-related domain"/>
    <property type="match status" value="1"/>
</dbReference>
<protein>
    <recommendedName>
        <fullName evidence="2">Protein YjdM</fullName>
    </recommendedName>
</protein>
<dbReference type="EMBL" id="CBWP010000031">
    <property type="protein sequence ID" value="CDL37854.1"/>
    <property type="molecule type" value="Genomic_DNA"/>
</dbReference>
<comment type="caution">
    <text evidence="6">The sequence shown here is derived from an EMBL/GenBank/DDBJ whole genome shotgun (WGS) entry which is preliminary data.</text>
</comment>
<evidence type="ECO:0000259" key="4">
    <source>
        <dbReference type="Pfam" id="PF03831"/>
    </source>
</evidence>
<evidence type="ECO:0000259" key="5">
    <source>
        <dbReference type="Pfam" id="PF08274"/>
    </source>
</evidence>
<dbReference type="AlphaFoldDB" id="A0A7G2IR82"/>
<dbReference type="NCBIfam" id="TIGR00686">
    <property type="entry name" value="phnA"/>
    <property type="match status" value="1"/>
</dbReference>
<sequence length="151" mass="16809">MRNHAVVPTKAGILCIIAAFFGNLPFFWAHLPLLTFEEIHMSLPHCPQCNSEYTYEDNGMFICPECAHEWNDAEPAQDSDELIVKDANGNLLTDGDSVTVVKDLKVKGSSSMLKIGTKVKNIRLVEGDHNIDCKIDGFGPMKLKSEFVKKN</sequence>
<dbReference type="Gene3D" id="2.20.25.10">
    <property type="match status" value="1"/>
</dbReference>
<evidence type="ECO:0000256" key="2">
    <source>
        <dbReference type="ARBA" id="ARBA00071166"/>
    </source>
</evidence>
<dbReference type="SUPFAM" id="SSF57783">
    <property type="entry name" value="Zinc beta-ribbon"/>
    <property type="match status" value="1"/>
</dbReference>
<dbReference type="Pfam" id="PF08274">
    <property type="entry name" value="Zn_Ribbon_YjdM"/>
    <property type="match status" value="1"/>
</dbReference>
<organism evidence="6 7">
    <name type="scientific">Citrobacter freundii</name>
    <dbReference type="NCBI Taxonomy" id="546"/>
    <lineage>
        <taxon>Bacteria</taxon>
        <taxon>Pseudomonadati</taxon>
        <taxon>Pseudomonadota</taxon>
        <taxon>Gammaproteobacteria</taxon>
        <taxon>Enterobacterales</taxon>
        <taxon>Enterobacteriaceae</taxon>
        <taxon>Citrobacter</taxon>
        <taxon>Citrobacter freundii complex</taxon>
    </lineage>
</organism>
<evidence type="ECO:0000313" key="7">
    <source>
        <dbReference type="Proteomes" id="UP000019194"/>
    </source>
</evidence>
<keyword evidence="3" id="KW-1133">Transmembrane helix</keyword>
<evidence type="ECO:0000313" key="6">
    <source>
        <dbReference type="EMBL" id="CDL37854.1"/>
    </source>
</evidence>
<dbReference type="InterPro" id="IPR013988">
    <property type="entry name" value="YjdM_C"/>
</dbReference>
<feature type="domain" description="Protein YjdM C-terminal" evidence="4">
    <location>
        <begin position="84"/>
        <end position="151"/>
    </location>
</feature>
<feature type="domain" description="Protein YjdM N-terminal" evidence="5">
    <location>
        <begin position="42"/>
        <end position="71"/>
    </location>
</feature>
<dbReference type="Proteomes" id="UP000019194">
    <property type="component" value="Unassembled WGS sequence"/>
</dbReference>
<evidence type="ECO:0000256" key="3">
    <source>
        <dbReference type="SAM" id="Phobius"/>
    </source>
</evidence>
<dbReference type="FunFam" id="2.20.25.10:FF:000003">
    <property type="entry name" value="Alkylphosphonate utilization protein PhnA"/>
    <property type="match status" value="1"/>
</dbReference>
<feature type="transmembrane region" description="Helical" evidence="3">
    <location>
        <begin position="12"/>
        <end position="31"/>
    </location>
</feature>
<dbReference type="PANTHER" id="PTHR30305">
    <property type="entry name" value="PROTEIN YJDM-RELATED"/>
    <property type="match status" value="1"/>
</dbReference>
<proteinExistence type="inferred from homology"/>
<dbReference type="InterPro" id="IPR004624">
    <property type="entry name" value="YjdM"/>
</dbReference>
<dbReference type="Gene3D" id="2.30.30.40">
    <property type="entry name" value="SH3 Domains"/>
    <property type="match status" value="1"/>
</dbReference>
<keyword evidence="3" id="KW-0812">Transmembrane</keyword>